<sequence>MHQLSISPGQCTAAFTVPPSLGNPDALRAAPALAIDGNHLKLVAESVQDAWTSHTDPNVHRYRMHGYDRPYEFSLGVNWLKRCKRLLTHMSGWKVTTASKSRAGQKANLKSAESPSLTERVWAYKSTELDTNAIQSESLLAELNIPLDHNAVEIRNIVEGSVCLLGFNMSPGSVALSKSFVMCWYGRLGEWEITEVDDALRPKYLRRCRPLLSE</sequence>
<dbReference type="Proteomes" id="UP001195769">
    <property type="component" value="Unassembled WGS sequence"/>
</dbReference>
<accession>A0AAD4DSA3</accession>
<organism evidence="2 3">
    <name type="scientific">Suillus fuscotomentosus</name>
    <dbReference type="NCBI Taxonomy" id="1912939"/>
    <lineage>
        <taxon>Eukaryota</taxon>
        <taxon>Fungi</taxon>
        <taxon>Dikarya</taxon>
        <taxon>Basidiomycota</taxon>
        <taxon>Agaricomycotina</taxon>
        <taxon>Agaricomycetes</taxon>
        <taxon>Agaricomycetidae</taxon>
        <taxon>Boletales</taxon>
        <taxon>Suillineae</taxon>
        <taxon>Suillaceae</taxon>
        <taxon>Suillus</taxon>
    </lineage>
</organism>
<name>A0AAD4DSA3_9AGAM</name>
<dbReference type="EMBL" id="JABBWK010000141">
    <property type="protein sequence ID" value="KAG1890529.1"/>
    <property type="molecule type" value="Genomic_DNA"/>
</dbReference>
<dbReference type="GeneID" id="64660087"/>
<evidence type="ECO:0000313" key="3">
    <source>
        <dbReference type="Proteomes" id="UP001195769"/>
    </source>
</evidence>
<gene>
    <name evidence="1" type="ORF">F5891DRAFT_1177571</name>
    <name evidence="2" type="ORF">F5891DRAFT_987021</name>
</gene>
<comment type="caution">
    <text evidence="2">The sequence shown here is derived from an EMBL/GenBank/DDBJ whole genome shotgun (WGS) entry which is preliminary data.</text>
</comment>
<protein>
    <submittedName>
        <fullName evidence="2">Uncharacterized protein</fullName>
    </submittedName>
</protein>
<dbReference type="AlphaFoldDB" id="A0AAD4DSA3"/>
<keyword evidence="3" id="KW-1185">Reference proteome</keyword>
<evidence type="ECO:0000313" key="1">
    <source>
        <dbReference type="EMBL" id="KAG1887486.1"/>
    </source>
</evidence>
<evidence type="ECO:0000313" key="2">
    <source>
        <dbReference type="EMBL" id="KAG1890529.1"/>
    </source>
</evidence>
<dbReference type="RefSeq" id="XP_041216890.1">
    <property type="nucleotide sequence ID" value="XM_041365789.1"/>
</dbReference>
<dbReference type="EMBL" id="JABBWK010000205">
    <property type="protein sequence ID" value="KAG1887486.1"/>
    <property type="molecule type" value="Genomic_DNA"/>
</dbReference>
<proteinExistence type="predicted"/>
<reference evidence="2" key="1">
    <citation type="journal article" date="2020" name="New Phytol.">
        <title>Comparative genomics reveals dynamic genome evolution in host specialist ectomycorrhizal fungi.</title>
        <authorList>
            <person name="Lofgren L.A."/>
            <person name="Nguyen N.H."/>
            <person name="Vilgalys R."/>
            <person name="Ruytinx J."/>
            <person name="Liao H.L."/>
            <person name="Branco S."/>
            <person name="Kuo A."/>
            <person name="LaButti K."/>
            <person name="Lipzen A."/>
            <person name="Andreopoulos W."/>
            <person name="Pangilinan J."/>
            <person name="Riley R."/>
            <person name="Hundley H."/>
            <person name="Na H."/>
            <person name="Barry K."/>
            <person name="Grigoriev I.V."/>
            <person name="Stajich J.E."/>
            <person name="Kennedy P.G."/>
        </authorList>
    </citation>
    <scope>NUCLEOTIDE SEQUENCE</scope>
    <source>
        <strain evidence="2">FC203</strain>
    </source>
</reference>